<name>A0A285B8Z4_9ENTR</name>
<dbReference type="Proteomes" id="UP000220639">
    <property type="component" value="Unassembled WGS sequence"/>
</dbReference>
<accession>A0A285B8Z4</accession>
<gene>
    <name evidence="1" type="ORF">KOSB73_350079</name>
</gene>
<evidence type="ECO:0000313" key="1">
    <source>
        <dbReference type="EMBL" id="SNU37382.1"/>
    </source>
</evidence>
<evidence type="ECO:0000313" key="2">
    <source>
        <dbReference type="Proteomes" id="UP000220639"/>
    </source>
</evidence>
<organism evidence="1 2">
    <name type="scientific">Klebsiella grimontii</name>
    <dbReference type="NCBI Taxonomy" id="2058152"/>
    <lineage>
        <taxon>Bacteria</taxon>
        <taxon>Pseudomonadati</taxon>
        <taxon>Pseudomonadota</taxon>
        <taxon>Gammaproteobacteria</taxon>
        <taxon>Enterobacterales</taxon>
        <taxon>Enterobacteriaceae</taxon>
        <taxon>Klebsiella/Raoultella group</taxon>
        <taxon>Klebsiella</taxon>
    </lineage>
</organism>
<dbReference type="AlphaFoldDB" id="A0A285B8Z4"/>
<dbReference type="RefSeq" id="WP_009652506.1">
    <property type="nucleotide sequence ID" value="NZ_CABGWT010000016.1"/>
</dbReference>
<protein>
    <submittedName>
        <fullName evidence="1">Uncharacterized protein</fullName>
    </submittedName>
</protein>
<proteinExistence type="predicted"/>
<dbReference type="EMBL" id="FZTC01000029">
    <property type="protein sequence ID" value="SNU37382.1"/>
    <property type="molecule type" value="Genomic_DNA"/>
</dbReference>
<sequence>MTQQHSHPREVVEMSRRIFENLISSSLNSSDTTGTCMYGSILVSMLLEKFSGVRTRIAGGDGVDDGGILTAAGMKGHYWVVANVNGMLFVVDITADQFGMDKIVYKGLKDAPEYIEGHQITIDEHVHETLHQIIGSYSSEYNQL</sequence>
<reference evidence="2" key="1">
    <citation type="submission" date="2017-08" db="EMBL/GenBank/DDBJ databases">
        <authorList>
            <person name="Brisse S."/>
        </authorList>
    </citation>
    <scope>NUCLEOTIDE SEQUENCE [LARGE SCALE GENOMIC DNA]</scope>
    <source>
        <strain evidence="2">06D021</strain>
    </source>
</reference>